<reference evidence="2" key="1">
    <citation type="submission" date="2021-01" db="EMBL/GenBank/DDBJ databases">
        <authorList>
            <person name="Corre E."/>
            <person name="Pelletier E."/>
            <person name="Niang G."/>
            <person name="Scheremetjew M."/>
            <person name="Finn R."/>
            <person name="Kale V."/>
            <person name="Holt S."/>
            <person name="Cochrane G."/>
            <person name="Meng A."/>
            <person name="Brown T."/>
            <person name="Cohen L."/>
        </authorList>
    </citation>
    <scope>NUCLEOTIDE SEQUENCE</scope>
    <source>
        <strain evidence="2">CCMP1594</strain>
    </source>
</reference>
<dbReference type="AlphaFoldDB" id="A0A7S4GM19"/>
<proteinExistence type="predicted"/>
<gene>
    <name evidence="2" type="ORF">EGYM00163_LOCUS51497</name>
</gene>
<feature type="compositionally biased region" description="Polar residues" evidence="1">
    <location>
        <begin position="103"/>
        <end position="112"/>
    </location>
</feature>
<sequence>MTRMSDPNASIWVCKTKDGPDGPRRDGEERKPVFGVPPSHRGCRACKAVVGASTQKPCMGLWPRFLALAPMVQSRSSAQRISRRATLSAPGGPDGTSDVVDGTVQTSRSWAV</sequence>
<feature type="region of interest" description="Disordered" evidence="1">
    <location>
        <begin position="76"/>
        <end position="112"/>
    </location>
</feature>
<name>A0A7S4GM19_9EUGL</name>
<feature type="compositionally biased region" description="Basic and acidic residues" evidence="1">
    <location>
        <begin position="15"/>
        <end position="32"/>
    </location>
</feature>
<feature type="region of interest" description="Disordered" evidence="1">
    <location>
        <begin position="1"/>
        <end position="36"/>
    </location>
</feature>
<dbReference type="EMBL" id="HBJA01149682">
    <property type="protein sequence ID" value="CAE0840845.1"/>
    <property type="molecule type" value="Transcribed_RNA"/>
</dbReference>
<accession>A0A7S4GM19</accession>
<organism evidence="2">
    <name type="scientific">Eutreptiella gymnastica</name>
    <dbReference type="NCBI Taxonomy" id="73025"/>
    <lineage>
        <taxon>Eukaryota</taxon>
        <taxon>Discoba</taxon>
        <taxon>Euglenozoa</taxon>
        <taxon>Euglenida</taxon>
        <taxon>Spirocuta</taxon>
        <taxon>Euglenophyceae</taxon>
        <taxon>Eutreptiales</taxon>
        <taxon>Eutreptiaceae</taxon>
        <taxon>Eutreptiella</taxon>
    </lineage>
</organism>
<evidence type="ECO:0000256" key="1">
    <source>
        <dbReference type="SAM" id="MobiDB-lite"/>
    </source>
</evidence>
<evidence type="ECO:0000313" key="2">
    <source>
        <dbReference type="EMBL" id="CAE0840845.1"/>
    </source>
</evidence>
<protein>
    <submittedName>
        <fullName evidence="2">Uncharacterized protein</fullName>
    </submittedName>
</protein>